<dbReference type="Pfam" id="PF09346">
    <property type="entry name" value="SMI1_KNR4"/>
    <property type="match status" value="1"/>
</dbReference>
<dbReference type="PANTHER" id="PTHR47432">
    <property type="entry name" value="CELL WALL ASSEMBLY REGULATOR SMI1"/>
    <property type="match status" value="1"/>
</dbReference>
<feature type="domain" description="Knr4/Smi1-like" evidence="1">
    <location>
        <begin position="32"/>
        <end position="171"/>
    </location>
</feature>
<dbReference type="InterPro" id="IPR037883">
    <property type="entry name" value="Knr4/Smi1-like_sf"/>
</dbReference>
<keyword evidence="3" id="KW-1185">Reference proteome</keyword>
<reference evidence="2 3" key="1">
    <citation type="submission" date="2020-08" db="EMBL/GenBank/DDBJ databases">
        <title>Sequencing the genomes of 1000 actinobacteria strains.</title>
        <authorList>
            <person name="Klenk H.-P."/>
        </authorList>
    </citation>
    <scope>NUCLEOTIDE SEQUENCE [LARGE SCALE GENOMIC DNA]</scope>
    <source>
        <strain evidence="2 3">DSM 45809</strain>
    </source>
</reference>
<dbReference type="SUPFAM" id="SSF160631">
    <property type="entry name" value="SMI1/KNR4-like"/>
    <property type="match status" value="1"/>
</dbReference>
<comment type="caution">
    <text evidence="2">The sequence shown here is derived from an EMBL/GenBank/DDBJ whole genome shotgun (WGS) entry which is preliminary data.</text>
</comment>
<evidence type="ECO:0000313" key="3">
    <source>
        <dbReference type="Proteomes" id="UP000546162"/>
    </source>
</evidence>
<dbReference type="InterPro" id="IPR018958">
    <property type="entry name" value="Knr4/Smi1-like_dom"/>
</dbReference>
<dbReference type="AlphaFoldDB" id="A0A7W7H4D4"/>
<protein>
    <submittedName>
        <fullName evidence="2">Cell wall assembly regulator SMI1</fullName>
    </submittedName>
</protein>
<name>A0A7W7H4D4_9ACTN</name>
<evidence type="ECO:0000259" key="1">
    <source>
        <dbReference type="SMART" id="SM00860"/>
    </source>
</evidence>
<sequence>MGQLPDVERSWSKIVKWLADNCPDDLVSLQGPASAEQLDVIEHVLGRPLPADQRAWWQLADGTDEGGTAVWLIPVVWTPLSTRDALARYQVMLKFVADEPELAQRRAEPAGSPLSWTWLPEWFPIAHNLGGDYLFLDLRPGPKSGCVGRHRKDEWNYSGPVWLNVKAMLSDVADAMIDGTEIERRRPIVEDGRLNWSLTG</sequence>
<proteinExistence type="predicted"/>
<dbReference type="SMART" id="SM00860">
    <property type="entry name" value="SMI1_KNR4"/>
    <property type="match status" value="1"/>
</dbReference>
<accession>A0A7W7H4D4</accession>
<evidence type="ECO:0000313" key="2">
    <source>
        <dbReference type="EMBL" id="MBB4743781.1"/>
    </source>
</evidence>
<dbReference type="PANTHER" id="PTHR47432:SF1">
    <property type="entry name" value="CELL WALL ASSEMBLY REGULATOR SMI1"/>
    <property type="match status" value="1"/>
</dbReference>
<organism evidence="2 3">
    <name type="scientific">Actinoplanes octamycinicus</name>
    <dbReference type="NCBI Taxonomy" id="135948"/>
    <lineage>
        <taxon>Bacteria</taxon>
        <taxon>Bacillati</taxon>
        <taxon>Actinomycetota</taxon>
        <taxon>Actinomycetes</taxon>
        <taxon>Micromonosporales</taxon>
        <taxon>Micromonosporaceae</taxon>
        <taxon>Actinoplanes</taxon>
    </lineage>
</organism>
<dbReference type="RefSeq" id="WP_185044030.1">
    <property type="nucleotide sequence ID" value="NZ_BAABFG010000005.1"/>
</dbReference>
<dbReference type="Proteomes" id="UP000546162">
    <property type="component" value="Unassembled WGS sequence"/>
</dbReference>
<dbReference type="GO" id="GO:0043332">
    <property type="term" value="C:mating projection tip"/>
    <property type="evidence" value="ECO:0007669"/>
    <property type="project" value="TreeGrafter"/>
</dbReference>
<dbReference type="InterPro" id="IPR051873">
    <property type="entry name" value="KNR4/SMI1_regulator"/>
</dbReference>
<gene>
    <name evidence="2" type="ORF">BJY16_007240</name>
</gene>
<dbReference type="EMBL" id="JACHNB010000001">
    <property type="protein sequence ID" value="MBB4743781.1"/>
    <property type="molecule type" value="Genomic_DNA"/>
</dbReference>